<dbReference type="InterPro" id="IPR036237">
    <property type="entry name" value="Xyl_isomerase-like_sf"/>
</dbReference>
<dbReference type="GO" id="GO:0030145">
    <property type="term" value="F:manganese ion binding"/>
    <property type="evidence" value="ECO:0007669"/>
    <property type="project" value="TreeGrafter"/>
</dbReference>
<dbReference type="PIRSF" id="PIRSF016049">
    <property type="entry name" value="Man_dehyd"/>
    <property type="match status" value="1"/>
</dbReference>
<dbReference type="UniPathway" id="UPA00246"/>
<dbReference type="eggNOG" id="COG1312">
    <property type="taxonomic scope" value="Bacteria"/>
</dbReference>
<dbReference type="RefSeq" id="WP_043772646.1">
    <property type="nucleotide sequence ID" value="NZ_JAME01000023.1"/>
</dbReference>
<dbReference type="GO" id="GO:0008927">
    <property type="term" value="F:mannonate dehydratase activity"/>
    <property type="evidence" value="ECO:0007669"/>
    <property type="project" value="UniProtKB-UniRule"/>
</dbReference>
<evidence type="ECO:0000256" key="4">
    <source>
        <dbReference type="ARBA" id="ARBA00007389"/>
    </source>
</evidence>
<dbReference type="GO" id="GO:0042840">
    <property type="term" value="P:D-glucuronate catabolic process"/>
    <property type="evidence" value="ECO:0007669"/>
    <property type="project" value="TreeGrafter"/>
</dbReference>
<name>X7F587_9RHOB</name>
<dbReference type="Proteomes" id="UP000023430">
    <property type="component" value="Unassembled WGS sequence"/>
</dbReference>
<dbReference type="InterPro" id="IPR004628">
    <property type="entry name" value="Man_deHydtase"/>
</dbReference>
<evidence type="ECO:0000256" key="2">
    <source>
        <dbReference type="ARBA" id="ARBA00002713"/>
    </source>
</evidence>
<dbReference type="NCBIfam" id="TIGR00695">
    <property type="entry name" value="uxuA"/>
    <property type="match status" value="1"/>
</dbReference>
<dbReference type="PANTHER" id="PTHR30387">
    <property type="entry name" value="MANNONATE DEHYDRATASE"/>
    <property type="match status" value="1"/>
</dbReference>
<comment type="similarity">
    <text evidence="4 9">Belongs to the mannonate dehydratase family.</text>
</comment>
<dbReference type="AlphaFoldDB" id="X7F587"/>
<dbReference type="STRING" id="1449351.RISW2_09740"/>
<comment type="catalytic activity">
    <reaction evidence="1 9">
        <text>D-mannonate = 2-dehydro-3-deoxy-D-gluconate + H2O</text>
        <dbReference type="Rhea" id="RHEA:20097"/>
        <dbReference type="ChEBI" id="CHEBI:15377"/>
        <dbReference type="ChEBI" id="CHEBI:17767"/>
        <dbReference type="ChEBI" id="CHEBI:57990"/>
        <dbReference type="EC" id="4.2.1.8"/>
    </reaction>
</comment>
<keyword evidence="7 9" id="KW-0464">Manganese</keyword>
<evidence type="ECO:0000256" key="3">
    <source>
        <dbReference type="ARBA" id="ARBA00004892"/>
    </source>
</evidence>
<evidence type="ECO:0000313" key="10">
    <source>
        <dbReference type="EMBL" id="ETX28047.1"/>
    </source>
</evidence>
<evidence type="ECO:0000256" key="5">
    <source>
        <dbReference type="ARBA" id="ARBA00012927"/>
    </source>
</evidence>
<dbReference type="Gene3D" id="3.20.20.150">
    <property type="entry name" value="Divalent-metal-dependent TIM barrel enzymes"/>
    <property type="match status" value="1"/>
</dbReference>
<keyword evidence="11" id="KW-1185">Reference proteome</keyword>
<accession>X7F587</accession>
<organism evidence="10 11">
    <name type="scientific">Roseivivax isoporae LMG 25204</name>
    <dbReference type="NCBI Taxonomy" id="1449351"/>
    <lineage>
        <taxon>Bacteria</taxon>
        <taxon>Pseudomonadati</taxon>
        <taxon>Pseudomonadota</taxon>
        <taxon>Alphaproteobacteria</taxon>
        <taxon>Rhodobacterales</taxon>
        <taxon>Roseobacteraceae</taxon>
        <taxon>Roseivivax</taxon>
    </lineage>
</organism>
<evidence type="ECO:0000256" key="7">
    <source>
        <dbReference type="ARBA" id="ARBA00023211"/>
    </source>
</evidence>
<proteinExistence type="inferred from homology"/>
<dbReference type="OrthoDB" id="9780250at2"/>
<comment type="pathway">
    <text evidence="3 9">Carbohydrate metabolism; pentose and glucuronate interconversion.</text>
</comment>
<dbReference type="HAMAP" id="MF_00106">
    <property type="entry name" value="UxuA"/>
    <property type="match status" value="1"/>
</dbReference>
<dbReference type="PATRIC" id="fig|1449351.3.peg.3001"/>
<evidence type="ECO:0000256" key="1">
    <source>
        <dbReference type="ARBA" id="ARBA00001794"/>
    </source>
</evidence>
<dbReference type="PANTHER" id="PTHR30387:SF2">
    <property type="entry name" value="MANNONATE DEHYDRATASE"/>
    <property type="match status" value="1"/>
</dbReference>
<evidence type="ECO:0000256" key="8">
    <source>
        <dbReference type="ARBA" id="ARBA00023239"/>
    </source>
</evidence>
<dbReference type="Pfam" id="PF03786">
    <property type="entry name" value="UxuA"/>
    <property type="match status" value="1"/>
</dbReference>
<evidence type="ECO:0000256" key="9">
    <source>
        <dbReference type="HAMAP-Rule" id="MF_00106"/>
    </source>
</evidence>
<comment type="function">
    <text evidence="2 9">Catalyzes the dehydration of D-mannonate.</text>
</comment>
<dbReference type="SUPFAM" id="SSF51658">
    <property type="entry name" value="Xylose isomerase-like"/>
    <property type="match status" value="1"/>
</dbReference>
<keyword evidence="8 9" id="KW-0456">Lyase</keyword>
<dbReference type="EMBL" id="JAME01000023">
    <property type="protein sequence ID" value="ETX28047.1"/>
    <property type="molecule type" value="Genomic_DNA"/>
</dbReference>
<sequence>MIESWRWFGPDDPITLSDVRQAGARGVVTALHGVPAGTAWTRADVEARRDMIRDAGLEWVVVESIPVHEDIKTGAPGWEAHADAWADSLRVLGAAGIRTVCYNFMPVLDWTRTDLSHALPDGARCLRYDAVDAALFDIHVLERSEAESDHRPDIVEAAAARHATLDAAARTRLTDTIIAGLPGAEESWTLESFRARLDAYRDIGADGLRTNLFAFLDRVLPAAEAAGVDLAIHPDDPPFPLFGLPRVVSTEADLAAIVAQSASPANGITFCTGSLGVRADNDLPRMLDRLGDRVRFLHLRSTRREADGISFHEAEHLGGDARLVEVVRVALAIEARRGAALPMRPDHGHMIAWDQDRGMRAGYPYLGRMRGLAELRGVAAALSAG</sequence>
<keyword evidence="6 9" id="KW-0408">Iron</keyword>
<evidence type="ECO:0000313" key="11">
    <source>
        <dbReference type="Proteomes" id="UP000023430"/>
    </source>
</evidence>
<gene>
    <name evidence="9" type="primary">uxuA</name>
    <name evidence="10" type="ORF">RISW2_09740</name>
</gene>
<comment type="caution">
    <text evidence="10">The sequence shown here is derived from an EMBL/GenBank/DDBJ whole genome shotgun (WGS) entry which is preliminary data.</text>
</comment>
<evidence type="ECO:0000256" key="6">
    <source>
        <dbReference type="ARBA" id="ARBA00023004"/>
    </source>
</evidence>
<dbReference type="NCBIfam" id="NF003027">
    <property type="entry name" value="PRK03906.1"/>
    <property type="match status" value="1"/>
</dbReference>
<protein>
    <recommendedName>
        <fullName evidence="5 9">Mannonate dehydratase</fullName>
        <ecNumber evidence="5 9">4.2.1.8</ecNumber>
    </recommendedName>
    <alternativeName>
        <fullName evidence="9">D-mannonate hydro-lyase</fullName>
    </alternativeName>
</protein>
<comment type="cofactor">
    <cofactor evidence="9">
        <name>Fe(2+)</name>
        <dbReference type="ChEBI" id="CHEBI:29033"/>
    </cofactor>
    <cofactor evidence="9">
        <name>Mn(2+)</name>
        <dbReference type="ChEBI" id="CHEBI:29035"/>
    </cofactor>
</comment>
<dbReference type="GO" id="GO:0008198">
    <property type="term" value="F:ferrous iron binding"/>
    <property type="evidence" value="ECO:0007669"/>
    <property type="project" value="TreeGrafter"/>
</dbReference>
<reference evidence="10 11" key="1">
    <citation type="submission" date="2014-01" db="EMBL/GenBank/DDBJ databases">
        <title>Roseivivax isoporae LMG 25204 Genome Sequencing.</title>
        <authorList>
            <person name="Lai Q."/>
            <person name="Li G."/>
            <person name="Shao Z."/>
        </authorList>
    </citation>
    <scope>NUCLEOTIDE SEQUENCE [LARGE SCALE GENOMIC DNA]</scope>
    <source>
        <strain evidence="10 11">LMG 25204</strain>
    </source>
</reference>
<dbReference type="EC" id="4.2.1.8" evidence="5 9"/>